<keyword evidence="2" id="KW-1185">Reference proteome</keyword>
<dbReference type="STRING" id="1121357.SAMN05661109_00904"/>
<protein>
    <submittedName>
        <fullName evidence="1">Uncharacterized protein</fullName>
    </submittedName>
</protein>
<sequence length="43" mass="4794">MKNDFTMVLGPDSSANLLEVGFINSKDQDVIVHAMSARPKFLR</sequence>
<accession>A0A1H9RTB7</accession>
<dbReference type="EMBL" id="FOGQ01000003">
    <property type="protein sequence ID" value="SER75834.1"/>
    <property type="molecule type" value="Genomic_DNA"/>
</dbReference>
<dbReference type="AlphaFoldDB" id="A0A1H9RTB7"/>
<proteinExistence type="predicted"/>
<name>A0A1H9RTB7_9CORY</name>
<organism evidence="1 2">
    <name type="scientific">Corynebacterium cystitidis DSM 20524</name>
    <dbReference type="NCBI Taxonomy" id="1121357"/>
    <lineage>
        <taxon>Bacteria</taxon>
        <taxon>Bacillati</taxon>
        <taxon>Actinomycetota</taxon>
        <taxon>Actinomycetes</taxon>
        <taxon>Mycobacteriales</taxon>
        <taxon>Corynebacteriaceae</taxon>
        <taxon>Corynebacterium</taxon>
    </lineage>
</organism>
<evidence type="ECO:0000313" key="1">
    <source>
        <dbReference type="EMBL" id="SER75834.1"/>
    </source>
</evidence>
<gene>
    <name evidence="1" type="ORF">SAMN05661109_00904</name>
</gene>
<evidence type="ECO:0000313" key="2">
    <source>
        <dbReference type="Proteomes" id="UP000198929"/>
    </source>
</evidence>
<reference evidence="2" key="1">
    <citation type="submission" date="2016-10" db="EMBL/GenBank/DDBJ databases">
        <authorList>
            <person name="Varghese N."/>
            <person name="Submissions S."/>
        </authorList>
    </citation>
    <scope>NUCLEOTIDE SEQUENCE [LARGE SCALE GENOMIC DNA]</scope>
    <source>
        <strain evidence="2">DSM 20524</strain>
    </source>
</reference>
<dbReference type="Proteomes" id="UP000198929">
    <property type="component" value="Unassembled WGS sequence"/>
</dbReference>